<dbReference type="Pfam" id="PF13561">
    <property type="entry name" value="adh_short_C2"/>
    <property type="match status" value="1"/>
</dbReference>
<reference evidence="3 4" key="1">
    <citation type="submission" date="2020-07" db="EMBL/GenBank/DDBJ databases">
        <title>Sequencing the genomes of 1000 actinobacteria strains.</title>
        <authorList>
            <person name="Klenk H.-P."/>
        </authorList>
    </citation>
    <scope>NUCLEOTIDE SEQUENCE [LARGE SCALE GENOMIC DNA]</scope>
    <source>
        <strain evidence="3 4">DSM 26487</strain>
    </source>
</reference>
<organism evidence="3 4">
    <name type="scientific">Nocardioides panzhihuensis</name>
    <dbReference type="NCBI Taxonomy" id="860243"/>
    <lineage>
        <taxon>Bacteria</taxon>
        <taxon>Bacillati</taxon>
        <taxon>Actinomycetota</taxon>
        <taxon>Actinomycetes</taxon>
        <taxon>Propionibacteriales</taxon>
        <taxon>Nocardioidaceae</taxon>
        <taxon>Nocardioides</taxon>
    </lineage>
</organism>
<name>A0A7Z0DL90_9ACTN</name>
<dbReference type="EC" id="1.1.1.100" evidence="3"/>
<dbReference type="GO" id="GO:0004316">
    <property type="term" value="F:3-oxoacyl-[acyl-carrier-protein] reductase (NADPH) activity"/>
    <property type="evidence" value="ECO:0007669"/>
    <property type="project" value="UniProtKB-EC"/>
</dbReference>
<proteinExistence type="inferred from homology"/>
<evidence type="ECO:0000313" key="4">
    <source>
        <dbReference type="Proteomes" id="UP000564496"/>
    </source>
</evidence>
<dbReference type="EMBL" id="JACBZR010000001">
    <property type="protein sequence ID" value="NYI77699.1"/>
    <property type="molecule type" value="Genomic_DNA"/>
</dbReference>
<dbReference type="PRINTS" id="PR00081">
    <property type="entry name" value="GDHRDH"/>
</dbReference>
<accession>A0A7Z0DL90</accession>
<comment type="similarity">
    <text evidence="1">Belongs to the short-chain dehydrogenases/reductases (SDR) family.</text>
</comment>
<sequence>MTTRSEGRPVAVVTGAGNGLGAVIAAHLHRSGHRVAVVDVDEAAATTVAGDLDGTGETARAYGLDVTDRGAIEDLLTTLLESWGDVQVLVNNAARTQATPLLEISSEELASVMAVNIGGTFAACQVFGRHMAAAGYGRIVNLGSLAGQNGGTATGGHYASSKGAVLAATKVFARELASAGVTVNAVSPGPLDLPVVRRIVGEADVDRFAETIPVGRLGSPEFIAEMVALLASPGAASVTGACWDANGGLYVR</sequence>
<evidence type="ECO:0000256" key="2">
    <source>
        <dbReference type="ARBA" id="ARBA00023002"/>
    </source>
</evidence>
<dbReference type="PANTHER" id="PTHR42760:SF133">
    <property type="entry name" value="3-OXOACYL-[ACYL-CARRIER-PROTEIN] REDUCTASE"/>
    <property type="match status" value="1"/>
</dbReference>
<comment type="caution">
    <text evidence="3">The sequence shown here is derived from an EMBL/GenBank/DDBJ whole genome shotgun (WGS) entry which is preliminary data.</text>
</comment>
<dbReference type="Proteomes" id="UP000564496">
    <property type="component" value="Unassembled WGS sequence"/>
</dbReference>
<dbReference type="InterPro" id="IPR002347">
    <property type="entry name" value="SDR_fam"/>
</dbReference>
<gene>
    <name evidence="3" type="ORF">BJ988_002347</name>
</gene>
<evidence type="ECO:0000313" key="3">
    <source>
        <dbReference type="EMBL" id="NYI77699.1"/>
    </source>
</evidence>
<evidence type="ECO:0000256" key="1">
    <source>
        <dbReference type="ARBA" id="ARBA00006484"/>
    </source>
</evidence>
<dbReference type="PANTHER" id="PTHR42760">
    <property type="entry name" value="SHORT-CHAIN DEHYDROGENASES/REDUCTASES FAMILY MEMBER"/>
    <property type="match status" value="1"/>
</dbReference>
<dbReference type="FunFam" id="3.40.50.720:FF:000173">
    <property type="entry name" value="3-oxoacyl-[acyl-carrier protein] reductase"/>
    <property type="match status" value="1"/>
</dbReference>
<keyword evidence="4" id="KW-1185">Reference proteome</keyword>
<protein>
    <submittedName>
        <fullName evidence="3">3-oxoacyl-[acyl-carrier protein] reductase</fullName>
        <ecNumber evidence="3">1.1.1.100</ecNumber>
    </submittedName>
</protein>
<dbReference type="SUPFAM" id="SSF51735">
    <property type="entry name" value="NAD(P)-binding Rossmann-fold domains"/>
    <property type="match status" value="1"/>
</dbReference>
<dbReference type="GO" id="GO:0006633">
    <property type="term" value="P:fatty acid biosynthetic process"/>
    <property type="evidence" value="ECO:0007669"/>
    <property type="project" value="TreeGrafter"/>
</dbReference>
<dbReference type="GO" id="GO:0048038">
    <property type="term" value="F:quinone binding"/>
    <property type="evidence" value="ECO:0007669"/>
    <property type="project" value="TreeGrafter"/>
</dbReference>
<dbReference type="AlphaFoldDB" id="A0A7Z0DL90"/>
<dbReference type="PRINTS" id="PR00080">
    <property type="entry name" value="SDRFAMILY"/>
</dbReference>
<dbReference type="RefSeq" id="WP_179658156.1">
    <property type="nucleotide sequence ID" value="NZ_JACBZR010000001.1"/>
</dbReference>
<dbReference type="InterPro" id="IPR036291">
    <property type="entry name" value="NAD(P)-bd_dom_sf"/>
</dbReference>
<keyword evidence="2 3" id="KW-0560">Oxidoreductase</keyword>
<dbReference type="Gene3D" id="3.40.50.720">
    <property type="entry name" value="NAD(P)-binding Rossmann-like Domain"/>
    <property type="match status" value="1"/>
</dbReference>